<dbReference type="EMBL" id="CSAJ01000270">
    <property type="protein sequence ID" value="COW27823.1"/>
    <property type="molecule type" value="Genomic_DNA"/>
</dbReference>
<proteinExistence type="predicted"/>
<protein>
    <submittedName>
        <fullName evidence="1">Radical SAM domain-containing protein</fullName>
    </submittedName>
</protein>
<evidence type="ECO:0000313" key="2">
    <source>
        <dbReference type="EMBL" id="COW27823.1"/>
    </source>
</evidence>
<gene>
    <name evidence="1" type="ORF">ERS007703_02249</name>
    <name evidence="2" type="ORF">ERS007720_02218</name>
</gene>
<organism evidence="1 3">
    <name type="scientific">Mycobacterium tuberculosis</name>
    <dbReference type="NCBI Taxonomy" id="1773"/>
    <lineage>
        <taxon>Bacteria</taxon>
        <taxon>Bacillati</taxon>
        <taxon>Actinomycetota</taxon>
        <taxon>Actinomycetes</taxon>
        <taxon>Mycobacteriales</taxon>
        <taxon>Mycobacteriaceae</taxon>
        <taxon>Mycobacterium</taxon>
        <taxon>Mycobacterium tuberculosis complex</taxon>
    </lineage>
</organism>
<name>A0A0U0TVU9_MYCTX</name>
<sequence>MLTLDIATRVWSTSRGTRPPSRPGALRRLSERAIVTTLLMPAPLDVDDEIGGVVRRALPIPYVGGSRIQPSSVQSA</sequence>
<dbReference type="EMBL" id="CSAE01000233">
    <property type="protein sequence ID" value="COV89101.1"/>
    <property type="molecule type" value="Genomic_DNA"/>
</dbReference>
<evidence type="ECO:0000313" key="4">
    <source>
        <dbReference type="Proteomes" id="UP000044938"/>
    </source>
</evidence>
<reference evidence="3 4" key="2">
    <citation type="submission" date="2015-03" db="EMBL/GenBank/DDBJ databases">
        <authorList>
            <consortium name="Pathogen Informatics"/>
        </authorList>
    </citation>
    <scope>NUCLEOTIDE SEQUENCE [LARGE SCALE GENOMIC DNA]</scope>
    <source>
        <strain evidence="3">K00500041</strain>
        <strain evidence="2 4">M09401471</strain>
    </source>
</reference>
<dbReference type="AlphaFoldDB" id="A0A0U0TVU9"/>
<dbReference type="Proteomes" id="UP000038802">
    <property type="component" value="Unassembled WGS sequence"/>
</dbReference>
<accession>A0A0U0TVU9</accession>
<dbReference type="Proteomes" id="UP000044938">
    <property type="component" value="Unassembled WGS sequence"/>
</dbReference>
<reference evidence="1" key="1">
    <citation type="submission" date="2015-03" db="EMBL/GenBank/DDBJ databases">
        <authorList>
            <person name="Murphy D."/>
        </authorList>
    </citation>
    <scope>NUCLEOTIDE SEQUENCE [LARGE SCALE GENOMIC DNA]</scope>
    <source>
        <strain evidence="1">K00500041</strain>
    </source>
</reference>
<dbReference type="RefSeq" id="WP_010924698.1">
    <property type="nucleotide sequence ID" value="NZ_CAADRF010000026.1"/>
</dbReference>
<evidence type="ECO:0000313" key="3">
    <source>
        <dbReference type="Proteomes" id="UP000038802"/>
    </source>
</evidence>
<evidence type="ECO:0000313" key="1">
    <source>
        <dbReference type="EMBL" id="COV89101.1"/>
    </source>
</evidence>